<feature type="region of interest" description="Disordered" evidence="8">
    <location>
        <begin position="323"/>
        <end position="350"/>
    </location>
</feature>
<reference evidence="11 12" key="1">
    <citation type="journal article" date="2024" name="Nat. Commun.">
        <title>Phylogenomics reveals the evolutionary origins of lichenization in chlorophyte algae.</title>
        <authorList>
            <person name="Puginier C."/>
            <person name="Libourel C."/>
            <person name="Otte J."/>
            <person name="Skaloud P."/>
            <person name="Haon M."/>
            <person name="Grisel S."/>
            <person name="Petersen M."/>
            <person name="Berrin J.G."/>
            <person name="Delaux P.M."/>
            <person name="Dal Grande F."/>
            <person name="Keller J."/>
        </authorList>
    </citation>
    <scope>NUCLEOTIDE SEQUENCE [LARGE SCALE GENOMIC DNA]</scope>
    <source>
        <strain evidence="11 12">SAG 2043</strain>
    </source>
</reference>
<feature type="zinc finger region" description="C3H1-type" evidence="7">
    <location>
        <begin position="489"/>
        <end position="516"/>
    </location>
</feature>
<dbReference type="Pfam" id="PF00642">
    <property type="entry name" value="zf-CCCH"/>
    <property type="match status" value="1"/>
</dbReference>
<protein>
    <recommendedName>
        <fullName evidence="10">C3H1-type domain-containing protein</fullName>
    </recommendedName>
</protein>
<dbReference type="AlphaFoldDB" id="A0AAW1PYK4"/>
<feature type="domain" description="C3H1-type" evidence="10">
    <location>
        <begin position="448"/>
        <end position="475"/>
    </location>
</feature>
<dbReference type="InterPro" id="IPR006710">
    <property type="entry name" value="Glyco_hydro_43"/>
</dbReference>
<keyword evidence="6" id="KW-0326">Glycosidase</keyword>
<dbReference type="Pfam" id="PF14608">
    <property type="entry name" value="zf-CCCH_2"/>
    <property type="match status" value="2"/>
</dbReference>
<sequence>MQLLILLTATLLLRLVLGAPHPEDALIVPGTLPIDTMGRQVHAHGGGILQLGERYWWYGTTQKQGPDWISEGINLYASEDLASWEYTGQIFSGSQIQGMLYPAPYRIERPKILYNKEFDQFVMLFHCDTPSFAYPAVGMASAPVITGPWTWEHVFQPHGRASYDMTAYQDEDGSAYLVNSVENNLLGISKLTKDYLDVERAPCGPITQAGHPGEAPAVFKTGADSYYVVASHLTGWKANAPILFHSQVESLCKGEWEELPCPARGPGADTTFQSQSTFVLPITFSDGARLFIYMADRWNFEGPGSVGNASYVWLPLAAQIEPERREDEEDKQNLPVGLDREATNGAKVNMPQPEALYATCDGTHLQPQDSLSTVSRPSSSFQSLSRPGSATSTEFTQDSHERRDSLDFQQDRADPKKQICFDFTKGVCTRGANCKYSHDIALIVSVNSQERGICFDFLRGQCNRGLLCRFSHDLSNIAAQQSQINKTSKRNAPICYDFVKGLCMRGADCRYSHDINSIINGSRSAGNTSYEICYDFSRGRCTRGAACRYSHDIRLLAQGGVLSPALMAAGLAGPAAIAAAQAHQATYAAAAAAAASRAQLAGYAAALASAPRRQSAPGDLQQPNGGLLFNGFANRAALMAGQYAASIQQGMGMMHPDMAAYNEMMAYGRTSPPGMMHPAWAAMQQAAARSCSPDLPHSAAMQAPIPARRHTDDGTGGTQAYMELLQQMQAASLNGGVHMQGGDAKINEKMMAGAYNARQPGMPTNGTAAAAHLQPTGEPRHVSSPINQPQPDAQLHAGLLNQPLSAQQLAQYQHIIAHKAALSAANTALEAVPENDVPDMKIGAVWDQTAVMQAMQLQQALQKQQQQQSQDGGRLSVQPGMRVAKPAAGSENAQPNILLATSPPDSDAEACVPKASATQQLYMCREIWNR</sequence>
<feature type="region of interest" description="Disordered" evidence="8">
    <location>
        <begin position="367"/>
        <end position="409"/>
    </location>
</feature>
<dbReference type="Pfam" id="PF04616">
    <property type="entry name" value="Glyco_hydro_43"/>
    <property type="match status" value="1"/>
</dbReference>
<keyword evidence="12" id="KW-1185">Reference proteome</keyword>
<feature type="zinc finger region" description="C3H1-type" evidence="7">
    <location>
        <begin position="448"/>
        <end position="475"/>
    </location>
</feature>
<name>A0AAW1PYK4_9CHLO</name>
<dbReference type="InterPro" id="IPR000571">
    <property type="entry name" value="Znf_CCCH"/>
</dbReference>
<feature type="chain" id="PRO_5043688115" description="C3H1-type domain-containing protein" evidence="9">
    <location>
        <begin position="19"/>
        <end position="930"/>
    </location>
</feature>
<dbReference type="InterPro" id="IPR023296">
    <property type="entry name" value="Glyco_hydro_beta-prop_sf"/>
</dbReference>
<dbReference type="PROSITE" id="PS50103">
    <property type="entry name" value="ZF_C3H1"/>
    <property type="match status" value="4"/>
</dbReference>
<evidence type="ECO:0000256" key="8">
    <source>
        <dbReference type="SAM" id="MobiDB-lite"/>
    </source>
</evidence>
<feature type="compositionally biased region" description="Basic and acidic residues" evidence="8">
    <location>
        <begin position="397"/>
        <end position="409"/>
    </location>
</feature>
<dbReference type="SUPFAM" id="SSF75005">
    <property type="entry name" value="Arabinanase/levansucrase/invertase"/>
    <property type="match status" value="1"/>
</dbReference>
<keyword evidence="2 7" id="KW-0479">Metal-binding</keyword>
<dbReference type="Gene3D" id="2.115.10.20">
    <property type="entry name" value="Glycosyl hydrolase domain, family 43"/>
    <property type="match status" value="1"/>
</dbReference>
<feature type="signal peptide" evidence="9">
    <location>
        <begin position="1"/>
        <end position="18"/>
    </location>
</feature>
<keyword evidence="4" id="KW-0378">Hydrolase</keyword>
<evidence type="ECO:0000259" key="10">
    <source>
        <dbReference type="PROSITE" id="PS50103"/>
    </source>
</evidence>
<dbReference type="GO" id="GO:0008270">
    <property type="term" value="F:zinc ion binding"/>
    <property type="evidence" value="ECO:0007669"/>
    <property type="project" value="UniProtKB-KW"/>
</dbReference>
<evidence type="ECO:0000313" key="12">
    <source>
        <dbReference type="Proteomes" id="UP001489004"/>
    </source>
</evidence>
<gene>
    <name evidence="11" type="ORF">WJX72_009862</name>
</gene>
<evidence type="ECO:0000256" key="6">
    <source>
        <dbReference type="ARBA" id="ARBA00023295"/>
    </source>
</evidence>
<feature type="region of interest" description="Disordered" evidence="8">
    <location>
        <begin position="885"/>
        <end position="904"/>
    </location>
</feature>
<keyword evidence="3 7" id="KW-0863">Zinc-finger</keyword>
<dbReference type="PANTHER" id="PTHR22925">
    <property type="entry name" value="GLYCOSYL HYDROLASE 43 FAMILY MEMBER"/>
    <property type="match status" value="1"/>
</dbReference>
<dbReference type="SMART" id="SM00356">
    <property type="entry name" value="ZnF_C3H1"/>
    <property type="match status" value="4"/>
</dbReference>
<organism evidence="11 12">
    <name type="scientific">[Myrmecia] bisecta</name>
    <dbReference type="NCBI Taxonomy" id="41462"/>
    <lineage>
        <taxon>Eukaryota</taxon>
        <taxon>Viridiplantae</taxon>
        <taxon>Chlorophyta</taxon>
        <taxon>core chlorophytes</taxon>
        <taxon>Trebouxiophyceae</taxon>
        <taxon>Trebouxiales</taxon>
        <taxon>Trebouxiaceae</taxon>
        <taxon>Myrmecia</taxon>
    </lineage>
</organism>
<proteinExistence type="inferred from homology"/>
<dbReference type="InterPro" id="IPR036855">
    <property type="entry name" value="Znf_CCCH_sf"/>
</dbReference>
<dbReference type="EMBL" id="JALJOR010000008">
    <property type="protein sequence ID" value="KAK9813147.1"/>
    <property type="molecule type" value="Genomic_DNA"/>
</dbReference>
<evidence type="ECO:0000256" key="7">
    <source>
        <dbReference type="PROSITE-ProRule" id="PRU00723"/>
    </source>
</evidence>
<evidence type="ECO:0000256" key="1">
    <source>
        <dbReference type="ARBA" id="ARBA00009865"/>
    </source>
</evidence>
<dbReference type="SUPFAM" id="SSF90229">
    <property type="entry name" value="CCCH zinc finger"/>
    <property type="match status" value="2"/>
</dbReference>
<dbReference type="GO" id="GO:0005975">
    <property type="term" value="P:carbohydrate metabolic process"/>
    <property type="evidence" value="ECO:0007669"/>
    <property type="project" value="InterPro"/>
</dbReference>
<evidence type="ECO:0000256" key="5">
    <source>
        <dbReference type="ARBA" id="ARBA00022833"/>
    </source>
</evidence>
<comment type="caution">
    <text evidence="11">The sequence shown here is derived from an EMBL/GenBank/DDBJ whole genome shotgun (WGS) entry which is preliminary data.</text>
</comment>
<dbReference type="Proteomes" id="UP001489004">
    <property type="component" value="Unassembled WGS sequence"/>
</dbReference>
<keyword evidence="5 7" id="KW-0862">Zinc</keyword>
<evidence type="ECO:0000256" key="2">
    <source>
        <dbReference type="ARBA" id="ARBA00022723"/>
    </source>
</evidence>
<comment type="similarity">
    <text evidence="1">Belongs to the glycosyl hydrolase 43 family.</text>
</comment>
<evidence type="ECO:0000256" key="4">
    <source>
        <dbReference type="ARBA" id="ARBA00022801"/>
    </source>
</evidence>
<evidence type="ECO:0000256" key="3">
    <source>
        <dbReference type="ARBA" id="ARBA00022771"/>
    </source>
</evidence>
<feature type="zinc finger region" description="C3H1-type" evidence="7">
    <location>
        <begin position="414"/>
        <end position="441"/>
    </location>
</feature>
<feature type="domain" description="C3H1-type" evidence="10">
    <location>
        <begin position="489"/>
        <end position="516"/>
    </location>
</feature>
<feature type="domain" description="C3H1-type" evidence="10">
    <location>
        <begin position="414"/>
        <end position="441"/>
    </location>
</feature>
<accession>A0AAW1PYK4</accession>
<dbReference type="GO" id="GO:0004553">
    <property type="term" value="F:hydrolase activity, hydrolyzing O-glycosyl compounds"/>
    <property type="evidence" value="ECO:0007669"/>
    <property type="project" value="InterPro"/>
</dbReference>
<evidence type="ECO:0000313" key="11">
    <source>
        <dbReference type="EMBL" id="KAK9813147.1"/>
    </source>
</evidence>
<feature type="compositionally biased region" description="Low complexity" evidence="8">
    <location>
        <begin position="375"/>
        <end position="389"/>
    </location>
</feature>
<dbReference type="PANTHER" id="PTHR22925:SF3">
    <property type="entry name" value="GLYCOSYL HYDROLASE FAMILY PROTEIN 43"/>
    <property type="match status" value="1"/>
</dbReference>
<feature type="zinc finger region" description="C3H1-type" evidence="7">
    <location>
        <begin position="527"/>
        <end position="554"/>
    </location>
</feature>
<feature type="domain" description="C3H1-type" evidence="10">
    <location>
        <begin position="527"/>
        <end position="554"/>
    </location>
</feature>
<evidence type="ECO:0000256" key="9">
    <source>
        <dbReference type="SAM" id="SignalP"/>
    </source>
</evidence>
<dbReference type="CDD" id="cd08985">
    <property type="entry name" value="GH43_CtGH43-like"/>
    <property type="match status" value="1"/>
</dbReference>
<keyword evidence="9" id="KW-0732">Signal</keyword>
<dbReference type="Gene3D" id="3.30.1370.210">
    <property type="match status" value="2"/>
</dbReference>